<gene>
    <name evidence="2" type="ORF">E1J06_11020</name>
</gene>
<dbReference type="Proteomes" id="UP000294834">
    <property type="component" value="Unassembled WGS sequence"/>
</dbReference>
<feature type="transmembrane region" description="Helical" evidence="1">
    <location>
        <begin position="160"/>
        <end position="181"/>
    </location>
</feature>
<protein>
    <recommendedName>
        <fullName evidence="4">O-antigen ligase domain-containing protein</fullName>
    </recommendedName>
</protein>
<sequence length="394" mass="45093">MLEVILLKWSIIFLLYLGANVVQVTGMINIIPNIGTLRNSSFAIFVLLPLFLFSIKKGIKQRRQDLISIIILLSICIYNTCTDRDANWGATITSLFMPFMYSFILFGKYAANEKKRQMVAGILIIYFLSNCSLALIERILGFHLFEYSDSMKLGASFRSFAFGGHPLANAVVISTIMNFLWITEISPIKKIQYSVLCFMALFCFNTRFAIVVTAFFFCVFILHLMRERGISFRIKQHVMSICFIMGIVFCFLISYTSFGGRLMNIGLYDDDSAGARLQVLLVFDKYAYSDFIWGMTLDETTELMHSSGIYGVINENPWLIFLFRFGLIFTIIMVTVFFLYFKQIIKGISFYEKSIIVLPMLFIISSFNSIGVDSVALSVWVLCCYAFLPIRNTK</sequence>
<feature type="transmembrane region" description="Helical" evidence="1">
    <location>
        <begin position="318"/>
        <end position="341"/>
    </location>
</feature>
<organism evidence="2 3">
    <name type="scientific">Phocaeicola dorei</name>
    <dbReference type="NCBI Taxonomy" id="357276"/>
    <lineage>
        <taxon>Bacteria</taxon>
        <taxon>Pseudomonadati</taxon>
        <taxon>Bacteroidota</taxon>
        <taxon>Bacteroidia</taxon>
        <taxon>Bacteroidales</taxon>
        <taxon>Bacteroidaceae</taxon>
        <taxon>Phocaeicola</taxon>
    </lineage>
</organism>
<feature type="transmembrane region" description="Helical" evidence="1">
    <location>
        <begin position="193"/>
        <end position="225"/>
    </location>
</feature>
<evidence type="ECO:0000313" key="3">
    <source>
        <dbReference type="Proteomes" id="UP000294834"/>
    </source>
</evidence>
<feature type="transmembrane region" description="Helical" evidence="1">
    <location>
        <begin position="361"/>
        <end position="388"/>
    </location>
</feature>
<feature type="transmembrane region" description="Helical" evidence="1">
    <location>
        <begin position="12"/>
        <end position="31"/>
    </location>
</feature>
<comment type="caution">
    <text evidence="2">The sequence shown here is derived from an EMBL/GenBank/DDBJ whole genome shotgun (WGS) entry which is preliminary data.</text>
</comment>
<keyword evidence="1" id="KW-0472">Membrane</keyword>
<dbReference type="KEGG" id="bdh:GV66_18165"/>
<feature type="transmembrane region" description="Helical" evidence="1">
    <location>
        <begin position="37"/>
        <end position="54"/>
    </location>
</feature>
<dbReference type="RefSeq" id="WP_008654680.1">
    <property type="nucleotide sequence ID" value="NZ_JAHYML010000006.1"/>
</dbReference>
<keyword evidence="1" id="KW-1133">Transmembrane helix</keyword>
<accession>A0AAX2R420</accession>
<dbReference type="AlphaFoldDB" id="A0AAX2R420"/>
<reference evidence="2 3" key="1">
    <citation type="journal article" date="2019" name="Nat. Microbiol.">
        <title>Genomic variation and strain-specific functional adaptation in the human gut microbiome during early life.</title>
        <authorList>
            <person name="Vatanen T."/>
            <person name="Plichta D.R."/>
            <person name="Somani J."/>
            <person name="Munch P.C."/>
            <person name="Arthur T.D."/>
            <person name="Hall A.B."/>
            <person name="Rudolf S."/>
            <person name="Oakeley E.J."/>
            <person name="Ke X."/>
            <person name="Young R.A."/>
            <person name="Haiser H.J."/>
            <person name="Kolde R."/>
            <person name="Yassour M."/>
            <person name="Luopajarvi K."/>
            <person name="Siljander H."/>
            <person name="Virtanen S.M."/>
            <person name="Ilonen J."/>
            <person name="Uibo R."/>
            <person name="Tillmann V."/>
            <person name="Mokurov S."/>
            <person name="Dorshakova N."/>
            <person name="Porter J.A."/>
            <person name="McHardy A.C."/>
            <person name="Lahdesmaki H."/>
            <person name="Vlamakis H."/>
            <person name="Huttenhower C."/>
            <person name="Knip M."/>
            <person name="Xavier R.J."/>
        </authorList>
    </citation>
    <scope>NUCLEOTIDE SEQUENCE [LARGE SCALE GENOMIC DNA]</scope>
    <source>
        <strain evidence="2 3">RJX1052</strain>
    </source>
</reference>
<feature type="transmembrane region" description="Helical" evidence="1">
    <location>
        <begin position="66"/>
        <end position="82"/>
    </location>
</feature>
<keyword evidence="1" id="KW-0812">Transmembrane</keyword>
<feature type="transmembrane region" description="Helical" evidence="1">
    <location>
        <begin position="118"/>
        <end position="140"/>
    </location>
</feature>
<evidence type="ECO:0008006" key="4">
    <source>
        <dbReference type="Google" id="ProtNLM"/>
    </source>
</evidence>
<feature type="transmembrane region" description="Helical" evidence="1">
    <location>
        <begin position="237"/>
        <end position="258"/>
    </location>
</feature>
<proteinExistence type="predicted"/>
<evidence type="ECO:0000313" key="2">
    <source>
        <dbReference type="EMBL" id="TDB07904.1"/>
    </source>
</evidence>
<name>A0AAX2R420_9BACT</name>
<dbReference type="EMBL" id="SLTX01000001">
    <property type="protein sequence ID" value="TDB07904.1"/>
    <property type="molecule type" value="Genomic_DNA"/>
</dbReference>
<feature type="transmembrane region" description="Helical" evidence="1">
    <location>
        <begin position="88"/>
        <end position="106"/>
    </location>
</feature>
<evidence type="ECO:0000256" key="1">
    <source>
        <dbReference type="SAM" id="Phobius"/>
    </source>
</evidence>